<dbReference type="UniPathway" id="UPA00098">
    <property type="reaction ID" value="UER00361"/>
</dbReference>
<dbReference type="InterPro" id="IPR028939">
    <property type="entry name" value="P5C_Rdtase_cat_N"/>
</dbReference>
<comment type="caution">
    <text evidence="15">The sequence shown here is derived from an EMBL/GenBank/DDBJ whole genome shotgun (WGS) entry which is preliminary data.</text>
</comment>
<dbReference type="EC" id="1.5.1.2" evidence="9 10"/>
<dbReference type="InterPro" id="IPR029036">
    <property type="entry name" value="P5CR_dimer"/>
</dbReference>
<evidence type="ECO:0000256" key="11">
    <source>
        <dbReference type="PIRSR" id="PIRSR000193-1"/>
    </source>
</evidence>
<dbReference type="HAMAP" id="MF_01925">
    <property type="entry name" value="P5C_reductase"/>
    <property type="match status" value="1"/>
</dbReference>
<comment type="catalytic activity">
    <reaction evidence="9">
        <text>L-proline + NAD(+) = (S)-1-pyrroline-5-carboxylate + NADH + 2 H(+)</text>
        <dbReference type="Rhea" id="RHEA:14105"/>
        <dbReference type="ChEBI" id="CHEBI:15378"/>
        <dbReference type="ChEBI" id="CHEBI:17388"/>
        <dbReference type="ChEBI" id="CHEBI:57540"/>
        <dbReference type="ChEBI" id="CHEBI:57945"/>
        <dbReference type="ChEBI" id="CHEBI:60039"/>
        <dbReference type="EC" id="1.5.1.2"/>
    </reaction>
</comment>
<dbReference type="GO" id="GO:0005737">
    <property type="term" value="C:cytoplasm"/>
    <property type="evidence" value="ECO:0007669"/>
    <property type="project" value="UniProtKB-SubCell"/>
</dbReference>
<organism evidence="15 16">
    <name type="scientific">Rossellomorea vietnamensis</name>
    <dbReference type="NCBI Taxonomy" id="218284"/>
    <lineage>
        <taxon>Bacteria</taxon>
        <taxon>Bacillati</taxon>
        <taxon>Bacillota</taxon>
        <taxon>Bacilli</taxon>
        <taxon>Bacillales</taxon>
        <taxon>Bacillaceae</taxon>
        <taxon>Rossellomorea</taxon>
    </lineage>
</organism>
<dbReference type="RefSeq" id="WP_148948409.1">
    <property type="nucleotide sequence ID" value="NZ_JBNIKK010000002.1"/>
</dbReference>
<evidence type="ECO:0000256" key="6">
    <source>
        <dbReference type="ARBA" id="ARBA00022857"/>
    </source>
</evidence>
<protein>
    <recommendedName>
        <fullName evidence="9 10">Pyrroline-5-carboxylate reductase</fullName>
        <shortName evidence="9">P5C reductase</shortName>
        <shortName evidence="9">P5CR</shortName>
        <ecNumber evidence="9 10">1.5.1.2</ecNumber>
    </recommendedName>
    <alternativeName>
        <fullName evidence="9">PCA reductase</fullName>
    </alternativeName>
</protein>
<evidence type="ECO:0000256" key="1">
    <source>
        <dbReference type="ARBA" id="ARBA00004496"/>
    </source>
</evidence>
<dbReference type="PIRSF" id="PIRSF000193">
    <property type="entry name" value="Pyrrol-5-carb_rd"/>
    <property type="match status" value="1"/>
</dbReference>
<sequence length="268" mass="28133">MEKKIGFIGSGNMAKAILGGLLSSGIASAESVTASALTEKTISEINKEFHIKTTKDNVAVAQSSDYLFLAVKPDQYKAVIEEVRGALKEKAIVITIAAGVTLRSLGEQLGQEVKIVRTMPNTPSLVGEGMSALCPNENVTADELAEVVELFSSFGRAEVLEEHLMDAVPAVSGSSPAYVFMFIEALADGAVKQGISREKAYKMAAQAVLGAAKMVLETETHPGALKDAVCSPGGATIEAVSTLEKTGFRASVLSAMESCYKKSANLID</sequence>
<dbReference type="Pfam" id="PF14748">
    <property type="entry name" value="P5CR_dimer"/>
    <property type="match status" value="1"/>
</dbReference>
<dbReference type="AlphaFoldDB" id="A0A5D4K921"/>
<accession>A0A5D4K921</accession>
<dbReference type="Pfam" id="PF03807">
    <property type="entry name" value="F420_oxidored"/>
    <property type="match status" value="1"/>
</dbReference>
<keyword evidence="6 9" id="KW-0521">NADP</keyword>
<dbReference type="PROSITE" id="PS00521">
    <property type="entry name" value="P5CR"/>
    <property type="match status" value="1"/>
</dbReference>
<evidence type="ECO:0000256" key="4">
    <source>
        <dbReference type="ARBA" id="ARBA00022605"/>
    </source>
</evidence>
<reference evidence="15 16" key="1">
    <citation type="submission" date="2019-08" db="EMBL/GenBank/DDBJ databases">
        <title>Bacillus genomes from the desert of Cuatro Cienegas, Coahuila.</title>
        <authorList>
            <person name="Olmedo-Alvarez G."/>
        </authorList>
    </citation>
    <scope>NUCLEOTIDE SEQUENCE [LARGE SCALE GENOMIC DNA]</scope>
    <source>
        <strain evidence="15 16">CH40_1T</strain>
    </source>
</reference>
<evidence type="ECO:0000259" key="14">
    <source>
        <dbReference type="Pfam" id="PF14748"/>
    </source>
</evidence>
<dbReference type="Gene3D" id="3.40.50.720">
    <property type="entry name" value="NAD(P)-binding Rossmann-like Domain"/>
    <property type="match status" value="1"/>
</dbReference>
<name>A0A5D4K921_9BACI</name>
<evidence type="ECO:0000256" key="3">
    <source>
        <dbReference type="ARBA" id="ARBA00022490"/>
    </source>
</evidence>
<keyword evidence="5 9" id="KW-0641">Proline biosynthesis</keyword>
<feature type="domain" description="Pyrroline-5-carboxylate reductase catalytic N-terminal" evidence="13">
    <location>
        <begin position="4"/>
        <end position="99"/>
    </location>
</feature>
<dbReference type="InterPro" id="IPR000304">
    <property type="entry name" value="Pyrroline-COOH_reductase"/>
</dbReference>
<evidence type="ECO:0000256" key="8">
    <source>
        <dbReference type="ARBA" id="ARBA00058118"/>
    </source>
</evidence>
<proteinExistence type="inferred from homology"/>
<evidence type="ECO:0000259" key="13">
    <source>
        <dbReference type="Pfam" id="PF03807"/>
    </source>
</evidence>
<dbReference type="GO" id="GO:0055129">
    <property type="term" value="P:L-proline biosynthetic process"/>
    <property type="evidence" value="ECO:0007669"/>
    <property type="project" value="UniProtKB-UniRule"/>
</dbReference>
<keyword evidence="4 9" id="KW-0028">Amino-acid biosynthesis</keyword>
<evidence type="ECO:0000256" key="9">
    <source>
        <dbReference type="HAMAP-Rule" id="MF_01925"/>
    </source>
</evidence>
<keyword evidence="3 9" id="KW-0963">Cytoplasm</keyword>
<comment type="catalytic activity">
    <reaction evidence="9 12">
        <text>L-proline + NADP(+) = (S)-1-pyrroline-5-carboxylate + NADPH + 2 H(+)</text>
        <dbReference type="Rhea" id="RHEA:14109"/>
        <dbReference type="ChEBI" id="CHEBI:15378"/>
        <dbReference type="ChEBI" id="CHEBI:17388"/>
        <dbReference type="ChEBI" id="CHEBI:57783"/>
        <dbReference type="ChEBI" id="CHEBI:58349"/>
        <dbReference type="ChEBI" id="CHEBI:60039"/>
        <dbReference type="EC" id="1.5.1.2"/>
    </reaction>
</comment>
<dbReference type="InterPro" id="IPR036291">
    <property type="entry name" value="NAD(P)-bd_dom_sf"/>
</dbReference>
<gene>
    <name evidence="9 15" type="primary">proC</name>
    <name evidence="15" type="ORF">FZC79_19455</name>
</gene>
<dbReference type="InterPro" id="IPR008927">
    <property type="entry name" value="6-PGluconate_DH-like_C_sf"/>
</dbReference>
<comment type="subcellular location">
    <subcellularLocation>
        <location evidence="1 9">Cytoplasm</location>
    </subcellularLocation>
</comment>
<dbReference type="PANTHER" id="PTHR11645:SF0">
    <property type="entry name" value="PYRROLINE-5-CARBOXYLATE REDUCTASE 3"/>
    <property type="match status" value="1"/>
</dbReference>
<feature type="binding site" evidence="11">
    <location>
        <begin position="70"/>
        <end position="73"/>
    </location>
    <ligand>
        <name>NADP(+)</name>
        <dbReference type="ChEBI" id="CHEBI:58349"/>
    </ligand>
</feature>
<evidence type="ECO:0000256" key="2">
    <source>
        <dbReference type="ARBA" id="ARBA00005525"/>
    </source>
</evidence>
<dbReference type="InterPro" id="IPR053790">
    <property type="entry name" value="P5CR-like_CS"/>
</dbReference>
<dbReference type="Gene3D" id="1.10.3730.10">
    <property type="entry name" value="ProC C-terminal domain-like"/>
    <property type="match status" value="1"/>
</dbReference>
<comment type="pathway">
    <text evidence="9 12">Amino-acid biosynthesis; L-proline biosynthesis; L-proline from L-glutamate 5-semialdehyde: step 1/1.</text>
</comment>
<dbReference type="GO" id="GO:0004735">
    <property type="term" value="F:pyrroline-5-carboxylate reductase activity"/>
    <property type="evidence" value="ECO:0007669"/>
    <property type="project" value="UniProtKB-UniRule"/>
</dbReference>
<feature type="domain" description="Pyrroline-5-carboxylate reductase dimerisation" evidence="14">
    <location>
        <begin position="162"/>
        <end position="265"/>
    </location>
</feature>
<dbReference type="SUPFAM" id="SSF48179">
    <property type="entry name" value="6-phosphogluconate dehydrogenase C-terminal domain-like"/>
    <property type="match status" value="1"/>
</dbReference>
<dbReference type="FunFam" id="3.40.50.720:FF:000190">
    <property type="entry name" value="Pyrroline-5-carboxylate reductase"/>
    <property type="match status" value="1"/>
</dbReference>
<comment type="function">
    <text evidence="8 9">Catalyzes the reduction of 1-pyrroline-5-carboxylate (PCA) to L-proline.</text>
</comment>
<evidence type="ECO:0000256" key="12">
    <source>
        <dbReference type="RuleBase" id="RU003903"/>
    </source>
</evidence>
<dbReference type="NCBIfam" id="TIGR00112">
    <property type="entry name" value="proC"/>
    <property type="match status" value="1"/>
</dbReference>
<evidence type="ECO:0000313" key="16">
    <source>
        <dbReference type="Proteomes" id="UP000323317"/>
    </source>
</evidence>
<feature type="binding site" evidence="11">
    <location>
        <position position="57"/>
    </location>
    <ligand>
        <name>NADPH</name>
        <dbReference type="ChEBI" id="CHEBI:57783"/>
    </ligand>
</feature>
<dbReference type="EMBL" id="VTEH01000020">
    <property type="protein sequence ID" value="TYR73245.1"/>
    <property type="molecule type" value="Genomic_DNA"/>
</dbReference>
<dbReference type="FunFam" id="1.10.3730.10:FF:000001">
    <property type="entry name" value="Pyrroline-5-carboxylate reductase"/>
    <property type="match status" value="1"/>
</dbReference>
<dbReference type="SUPFAM" id="SSF51735">
    <property type="entry name" value="NAD(P)-binding Rossmann-fold domains"/>
    <property type="match status" value="1"/>
</dbReference>
<evidence type="ECO:0000313" key="15">
    <source>
        <dbReference type="EMBL" id="TYR73245.1"/>
    </source>
</evidence>
<evidence type="ECO:0000256" key="10">
    <source>
        <dbReference type="NCBIfam" id="TIGR00112"/>
    </source>
</evidence>
<dbReference type="PANTHER" id="PTHR11645">
    <property type="entry name" value="PYRROLINE-5-CARBOXYLATE REDUCTASE"/>
    <property type="match status" value="1"/>
</dbReference>
<feature type="binding site" evidence="11">
    <location>
        <begin position="8"/>
        <end position="13"/>
    </location>
    <ligand>
        <name>NADP(+)</name>
        <dbReference type="ChEBI" id="CHEBI:58349"/>
    </ligand>
</feature>
<evidence type="ECO:0000256" key="7">
    <source>
        <dbReference type="ARBA" id="ARBA00023002"/>
    </source>
</evidence>
<keyword evidence="7 9" id="KW-0560">Oxidoreductase</keyword>
<evidence type="ECO:0000256" key="5">
    <source>
        <dbReference type="ARBA" id="ARBA00022650"/>
    </source>
</evidence>
<dbReference type="Proteomes" id="UP000323317">
    <property type="component" value="Unassembled WGS sequence"/>
</dbReference>
<comment type="similarity">
    <text evidence="2 9 12">Belongs to the pyrroline-5-carboxylate reductase family.</text>
</comment>